<evidence type="ECO:0000256" key="1">
    <source>
        <dbReference type="ARBA" id="ARBA00004717"/>
    </source>
</evidence>
<dbReference type="GO" id="GO:0051536">
    <property type="term" value="F:iron-sulfur cluster binding"/>
    <property type="evidence" value="ECO:0007669"/>
    <property type="project" value="UniProtKB-KW"/>
</dbReference>
<protein>
    <recommendedName>
        <fullName evidence="2">aconitate hydratase</fullName>
        <ecNumber evidence="2">4.2.1.3</ecNumber>
    </recommendedName>
    <alternativeName>
        <fullName evidence="9">Iron-responsive protein-like</fullName>
    </alternativeName>
    <alternativeName>
        <fullName evidence="8">RNA-binding protein</fullName>
    </alternativeName>
</protein>
<accession>A0A7Z1N7R4</accession>
<dbReference type="InterPro" id="IPR001030">
    <property type="entry name" value="Acoase/IPM_deHydtase_lsu_aba"/>
</dbReference>
<feature type="non-terminal residue" evidence="11">
    <location>
        <position position="152"/>
    </location>
</feature>
<evidence type="ECO:0000256" key="3">
    <source>
        <dbReference type="ARBA" id="ARBA00022532"/>
    </source>
</evidence>
<keyword evidence="6" id="KW-0411">Iron-sulfur</keyword>
<feature type="domain" description="Aconitase/3-isopropylmalate dehydratase large subunit alpha/beta/alpha" evidence="10">
    <location>
        <begin position="45"/>
        <end position="152"/>
    </location>
</feature>
<dbReference type="InterPro" id="IPR036008">
    <property type="entry name" value="Aconitase_4Fe-4S_dom"/>
</dbReference>
<dbReference type="GO" id="GO:0006099">
    <property type="term" value="P:tricarboxylic acid cycle"/>
    <property type="evidence" value="ECO:0007669"/>
    <property type="project" value="UniProtKB-KW"/>
</dbReference>
<feature type="non-terminal residue" evidence="11">
    <location>
        <position position="1"/>
    </location>
</feature>
<dbReference type="InterPro" id="IPR015931">
    <property type="entry name" value="Acnase/IPM_dHydase_lsu_aba_1/3"/>
</dbReference>
<dbReference type="Gene3D" id="3.30.499.10">
    <property type="entry name" value="Aconitase, domain 3"/>
    <property type="match status" value="1"/>
</dbReference>
<evidence type="ECO:0000259" key="10">
    <source>
        <dbReference type="Pfam" id="PF00330"/>
    </source>
</evidence>
<name>A0A7Z1N7R4_STAHA</name>
<sequence length="152" mass="17077">LEQQGHGKLSQLPFSIKVLLEAAVRQFDGRPITQDHVRQLTNWAEGREDKELPFIPARIVLQDFTGVPVVVDLAAMRDTVKTAGGDPKRINPLVPVDLVIDHSVMVDAFGSPDALEFNENIEFQRNGERYRFLRWAQTAFDNFRAVPPATGI</sequence>
<keyword evidence="4" id="KW-0479">Metal-binding</keyword>
<evidence type="ECO:0000256" key="8">
    <source>
        <dbReference type="ARBA" id="ARBA00031081"/>
    </source>
</evidence>
<reference evidence="11 12" key="1">
    <citation type="submission" date="2017-11" db="EMBL/GenBank/DDBJ databases">
        <authorList>
            <person name="Founou R.C."/>
            <person name="Founou L."/>
            <person name="Allam M."/>
            <person name="Ismail A."/>
            <person name="Essack S.Y."/>
        </authorList>
    </citation>
    <scope>NUCLEOTIDE SEQUENCE [LARGE SCALE GENOMIC DNA]</scope>
    <source>
        <strain evidence="11 12">G811N2B1</strain>
    </source>
</reference>
<keyword evidence="11" id="KW-0456">Lyase</keyword>
<evidence type="ECO:0000256" key="7">
    <source>
        <dbReference type="ARBA" id="ARBA00023501"/>
    </source>
</evidence>
<dbReference type="GO" id="GO:0046872">
    <property type="term" value="F:metal ion binding"/>
    <property type="evidence" value="ECO:0007669"/>
    <property type="project" value="UniProtKB-KW"/>
</dbReference>
<evidence type="ECO:0000256" key="5">
    <source>
        <dbReference type="ARBA" id="ARBA00023004"/>
    </source>
</evidence>
<dbReference type="Pfam" id="PF00330">
    <property type="entry name" value="Aconitase"/>
    <property type="match status" value="1"/>
</dbReference>
<evidence type="ECO:0000256" key="4">
    <source>
        <dbReference type="ARBA" id="ARBA00022723"/>
    </source>
</evidence>
<organism evidence="11 12">
    <name type="scientific">Staphylococcus haemolyticus</name>
    <dbReference type="NCBI Taxonomy" id="1283"/>
    <lineage>
        <taxon>Bacteria</taxon>
        <taxon>Bacillati</taxon>
        <taxon>Bacillota</taxon>
        <taxon>Bacilli</taxon>
        <taxon>Bacillales</taxon>
        <taxon>Staphylococcaceae</taxon>
        <taxon>Staphylococcus</taxon>
    </lineage>
</organism>
<dbReference type="SUPFAM" id="SSF53732">
    <property type="entry name" value="Aconitase iron-sulfur domain"/>
    <property type="match status" value="1"/>
</dbReference>
<evidence type="ECO:0000313" key="12">
    <source>
        <dbReference type="Proteomes" id="UP000238153"/>
    </source>
</evidence>
<keyword evidence="5" id="KW-0408">Iron</keyword>
<evidence type="ECO:0000256" key="6">
    <source>
        <dbReference type="ARBA" id="ARBA00023014"/>
    </source>
</evidence>
<dbReference type="AlphaFoldDB" id="A0A7Z1N7R4"/>
<evidence type="ECO:0000256" key="2">
    <source>
        <dbReference type="ARBA" id="ARBA00012926"/>
    </source>
</evidence>
<dbReference type="EMBL" id="PGWX01000203">
    <property type="protein sequence ID" value="PPJ76646.1"/>
    <property type="molecule type" value="Genomic_DNA"/>
</dbReference>
<keyword evidence="3" id="KW-0816">Tricarboxylic acid cycle</keyword>
<dbReference type="EC" id="4.2.1.3" evidence="2"/>
<evidence type="ECO:0000313" key="11">
    <source>
        <dbReference type="EMBL" id="PPJ76646.1"/>
    </source>
</evidence>
<dbReference type="PANTHER" id="PTHR11670">
    <property type="entry name" value="ACONITASE/IRON-RESPONSIVE ELEMENT FAMILY MEMBER"/>
    <property type="match status" value="1"/>
</dbReference>
<dbReference type="InterPro" id="IPR006249">
    <property type="entry name" value="Aconitase/IRP2"/>
</dbReference>
<comment type="caution">
    <text evidence="11">The sequence shown here is derived from an EMBL/GenBank/DDBJ whole genome shotgun (WGS) entry which is preliminary data.</text>
</comment>
<gene>
    <name evidence="11" type="ORF">CV019_02800</name>
</gene>
<proteinExistence type="predicted"/>
<dbReference type="Proteomes" id="UP000238153">
    <property type="component" value="Unassembled WGS sequence"/>
</dbReference>
<dbReference type="RefSeq" id="WP_269437099.1">
    <property type="nucleotide sequence ID" value="NZ_PGWX01000203.1"/>
</dbReference>
<comment type="catalytic activity">
    <reaction evidence="7">
        <text>citrate = D-threo-isocitrate</text>
        <dbReference type="Rhea" id="RHEA:10336"/>
        <dbReference type="ChEBI" id="CHEBI:15562"/>
        <dbReference type="ChEBI" id="CHEBI:16947"/>
        <dbReference type="EC" id="4.2.1.3"/>
    </reaction>
</comment>
<evidence type="ECO:0000256" key="9">
    <source>
        <dbReference type="ARBA" id="ARBA00031977"/>
    </source>
</evidence>
<comment type="pathway">
    <text evidence="1">Carbohydrate metabolism; tricarboxylic acid cycle; isocitrate from oxaloacetate: step 2/2.</text>
</comment>
<dbReference type="GO" id="GO:0003994">
    <property type="term" value="F:aconitate hydratase activity"/>
    <property type="evidence" value="ECO:0007669"/>
    <property type="project" value="UniProtKB-EC"/>
</dbReference>